<evidence type="ECO:0000313" key="3">
    <source>
        <dbReference type="Proteomes" id="UP001476798"/>
    </source>
</evidence>
<evidence type="ECO:0000256" key="1">
    <source>
        <dbReference type="SAM" id="MobiDB-lite"/>
    </source>
</evidence>
<sequence length="73" mass="7528">ENLLPCLCPAPFLLTFGKRNMGNGGALEAEWFTGGGVSGTGEEFERGGGASADPVEVMKEIPASQSAAVRRTS</sequence>
<reference evidence="2 3" key="1">
    <citation type="submission" date="2021-06" db="EMBL/GenBank/DDBJ databases">
        <authorList>
            <person name="Palmer J.M."/>
        </authorList>
    </citation>
    <scope>NUCLEOTIDE SEQUENCE [LARGE SCALE GENOMIC DNA]</scope>
    <source>
        <strain evidence="2 3">GA_2019</strain>
        <tissue evidence="2">Muscle</tissue>
    </source>
</reference>
<keyword evidence="3" id="KW-1185">Reference proteome</keyword>
<feature type="non-terminal residue" evidence="2">
    <location>
        <position position="1"/>
    </location>
</feature>
<dbReference type="EMBL" id="JAHRIO010021962">
    <property type="protein sequence ID" value="MEQ2165786.1"/>
    <property type="molecule type" value="Genomic_DNA"/>
</dbReference>
<proteinExistence type="predicted"/>
<gene>
    <name evidence="2" type="ORF">GOODEAATRI_020801</name>
</gene>
<accession>A0ABV0N323</accession>
<name>A0ABV0N323_9TELE</name>
<protein>
    <submittedName>
        <fullName evidence="2">Uncharacterized protein</fullName>
    </submittedName>
</protein>
<evidence type="ECO:0000313" key="2">
    <source>
        <dbReference type="EMBL" id="MEQ2165786.1"/>
    </source>
</evidence>
<comment type="caution">
    <text evidence="2">The sequence shown here is derived from an EMBL/GenBank/DDBJ whole genome shotgun (WGS) entry which is preliminary data.</text>
</comment>
<feature type="region of interest" description="Disordered" evidence="1">
    <location>
        <begin position="36"/>
        <end position="73"/>
    </location>
</feature>
<organism evidence="2 3">
    <name type="scientific">Goodea atripinnis</name>
    <dbReference type="NCBI Taxonomy" id="208336"/>
    <lineage>
        <taxon>Eukaryota</taxon>
        <taxon>Metazoa</taxon>
        <taxon>Chordata</taxon>
        <taxon>Craniata</taxon>
        <taxon>Vertebrata</taxon>
        <taxon>Euteleostomi</taxon>
        <taxon>Actinopterygii</taxon>
        <taxon>Neopterygii</taxon>
        <taxon>Teleostei</taxon>
        <taxon>Neoteleostei</taxon>
        <taxon>Acanthomorphata</taxon>
        <taxon>Ovalentaria</taxon>
        <taxon>Atherinomorphae</taxon>
        <taxon>Cyprinodontiformes</taxon>
        <taxon>Goodeidae</taxon>
        <taxon>Goodea</taxon>
    </lineage>
</organism>
<dbReference type="Proteomes" id="UP001476798">
    <property type="component" value="Unassembled WGS sequence"/>
</dbReference>